<dbReference type="SMART" id="SM00490">
    <property type="entry name" value="HELICc"/>
    <property type="match status" value="1"/>
</dbReference>
<dbReference type="InterPro" id="IPR001841">
    <property type="entry name" value="Znf_RING"/>
</dbReference>
<dbReference type="Gene3D" id="3.30.40.10">
    <property type="entry name" value="Zinc/RING finger domain, C3HC4 (zinc finger)"/>
    <property type="match status" value="1"/>
</dbReference>
<dbReference type="CDD" id="cd18793">
    <property type="entry name" value="SF2_C_SNF"/>
    <property type="match status" value="1"/>
</dbReference>
<dbReference type="EMBL" id="JAUKUA010000010">
    <property type="protein sequence ID" value="KAK0701293.1"/>
    <property type="molecule type" value="Genomic_DNA"/>
</dbReference>
<evidence type="ECO:0000256" key="4">
    <source>
        <dbReference type="ARBA" id="ARBA00022806"/>
    </source>
</evidence>
<keyword evidence="4" id="KW-0347">Helicase</keyword>
<dbReference type="InterPro" id="IPR050628">
    <property type="entry name" value="SNF2_RAD54_helicase_TF"/>
</dbReference>
<dbReference type="GO" id="GO:0016787">
    <property type="term" value="F:hydrolase activity"/>
    <property type="evidence" value="ECO:0007669"/>
    <property type="project" value="UniProtKB-KW"/>
</dbReference>
<evidence type="ECO:0000256" key="6">
    <source>
        <dbReference type="PROSITE-ProRule" id="PRU00175"/>
    </source>
</evidence>
<dbReference type="PROSITE" id="PS50089">
    <property type="entry name" value="ZF_RING_2"/>
    <property type="match status" value="1"/>
</dbReference>
<dbReference type="InterPro" id="IPR038718">
    <property type="entry name" value="SNF2-like_sf"/>
</dbReference>
<evidence type="ECO:0000256" key="3">
    <source>
        <dbReference type="ARBA" id="ARBA00022801"/>
    </source>
</evidence>
<evidence type="ECO:0000259" key="7">
    <source>
        <dbReference type="PROSITE" id="PS50089"/>
    </source>
</evidence>
<evidence type="ECO:0000259" key="9">
    <source>
        <dbReference type="PROSITE" id="PS51194"/>
    </source>
</evidence>
<gene>
    <name evidence="10" type="ORF">B0H67DRAFT_97953</name>
</gene>
<evidence type="ECO:0000256" key="1">
    <source>
        <dbReference type="ARBA" id="ARBA00007025"/>
    </source>
</evidence>
<dbReference type="PROSITE" id="PS51192">
    <property type="entry name" value="HELICASE_ATP_BIND_1"/>
    <property type="match status" value="1"/>
</dbReference>
<dbReference type="InterPro" id="IPR001650">
    <property type="entry name" value="Helicase_C-like"/>
</dbReference>
<keyword evidence="6" id="KW-0479">Metal-binding</keyword>
<dbReference type="Proteomes" id="UP001172102">
    <property type="component" value="Unassembled WGS sequence"/>
</dbReference>
<dbReference type="Gene3D" id="3.40.50.300">
    <property type="entry name" value="P-loop containing nucleotide triphosphate hydrolases"/>
    <property type="match status" value="1"/>
</dbReference>
<keyword evidence="3" id="KW-0378">Hydrolase</keyword>
<accession>A0AA39ZPP2</accession>
<dbReference type="PANTHER" id="PTHR45626:SF52">
    <property type="entry name" value="SINGLE-STRANDED DNA-DEPENDENT ATPASE (EUROFUNG)"/>
    <property type="match status" value="1"/>
</dbReference>
<dbReference type="SMART" id="SM00487">
    <property type="entry name" value="DEXDc"/>
    <property type="match status" value="1"/>
</dbReference>
<dbReference type="InterPro" id="IPR013083">
    <property type="entry name" value="Znf_RING/FYVE/PHD"/>
</dbReference>
<dbReference type="Pfam" id="PF00176">
    <property type="entry name" value="SNF2-rel_dom"/>
    <property type="match status" value="1"/>
</dbReference>
<comment type="similarity">
    <text evidence="1">Belongs to the SNF2/RAD54 helicase family.</text>
</comment>
<dbReference type="PANTHER" id="PTHR45626">
    <property type="entry name" value="TRANSCRIPTION TERMINATION FACTOR 2-RELATED"/>
    <property type="match status" value="1"/>
</dbReference>
<keyword evidence="5" id="KW-0067">ATP-binding</keyword>
<dbReference type="GO" id="GO:0004386">
    <property type="term" value="F:helicase activity"/>
    <property type="evidence" value="ECO:0007669"/>
    <property type="project" value="UniProtKB-KW"/>
</dbReference>
<feature type="domain" description="Helicase ATP-binding" evidence="8">
    <location>
        <begin position="357"/>
        <end position="541"/>
    </location>
</feature>
<dbReference type="Gene3D" id="3.40.50.10810">
    <property type="entry name" value="Tandem AAA-ATPase domain"/>
    <property type="match status" value="1"/>
</dbReference>
<dbReference type="GO" id="GO:0005634">
    <property type="term" value="C:nucleus"/>
    <property type="evidence" value="ECO:0007669"/>
    <property type="project" value="TreeGrafter"/>
</dbReference>
<dbReference type="InterPro" id="IPR014001">
    <property type="entry name" value="Helicase_ATP-bd"/>
</dbReference>
<sequence length="941" mass="106438">MFSRKRAYPFAGDQQDLIDIFPPNAGASSQQLWLPAPSQQPILPFHRQQDKSVANLVPPTFPSYTQDTRLFPTYSESRPQNISQRVEDGSGNQHVCFGALLDITAQLRLQPQLSHGYTFPSSQCFEICRYGGFYALEWSGARFAVLSKRVCECMHRLLEPHDFNVQLRAFVPREEWFRAVDSWQLEGTPDRLTFELNIYGPRELAQRAGKILSGVDLHLQWPQYGLDGFVYYNPHYLHLEEVLGRQVLETPLATSQHGLPAKGGKPWDDAEQQNVSETAEIDRILNSLSHHNILKRPSIDQRIRTIPKDHQAEAVDFIFRRETGNMPPEKTLWRKKQDVTSDTDETLYRHILTGAQSLEPKDSRGGILADDMGLGKSLVILSIVAGCLDRANAFSLGTTNEGATPLIRAKSTLVIAPSSLLLDTWIQEIRDHTNLGSLTFYKHHGQGRNDDERRKELLKSDIVLSTYATVAADIRQGNGIFTRIIWFRVVLDEAHEIRNRSTKQCQAIVSIQAMHRWCLTGTPIQNSVEDLGALVSFLHLPILQNATTFRKYVATPSASESRERFRNLRLLLQSICLRRTKELLRLPETLEEIRWVEFSTSERQEYDNIHLQCRRKIDIVVSGHKKERVNCILLESLLKLRLYCNNGTPKDQSISALPSNFNRDPDETPSYLQQDDDTSCAFCSGPIYSMGDPEEPDGGVLLFGCTHRACRDCIWRYHAEETRCPVCSPGSAEGHTPFLIPAANLLSEHENVTSALINTRYPSKLLAFLEDISAQQSQKSIVFSSWKKTLDLISELLESRGIQFSCIHGSLPINKRLSTLKDFREQSDAKVLLMTLGTGAVGLNLAVATRIYLMEPQWNPSIELQAVGRAHRLGQQDQVTIVRYIMKGTVEDSNVLPRQKGKLQLASGGFEKRKRGIGNDTLQSLRGYFGVHPYDIVEAER</sequence>
<organism evidence="10 11">
    <name type="scientific">Lasiosphaeris hirsuta</name>
    <dbReference type="NCBI Taxonomy" id="260670"/>
    <lineage>
        <taxon>Eukaryota</taxon>
        <taxon>Fungi</taxon>
        <taxon>Dikarya</taxon>
        <taxon>Ascomycota</taxon>
        <taxon>Pezizomycotina</taxon>
        <taxon>Sordariomycetes</taxon>
        <taxon>Sordariomycetidae</taxon>
        <taxon>Sordariales</taxon>
        <taxon>Lasiosphaeriaceae</taxon>
        <taxon>Lasiosphaeris</taxon>
    </lineage>
</organism>
<reference evidence="10" key="1">
    <citation type="submission" date="2023-06" db="EMBL/GenBank/DDBJ databases">
        <title>Genome-scale phylogeny and comparative genomics of the fungal order Sordariales.</title>
        <authorList>
            <consortium name="Lawrence Berkeley National Laboratory"/>
            <person name="Hensen N."/>
            <person name="Bonometti L."/>
            <person name="Westerberg I."/>
            <person name="Brannstrom I.O."/>
            <person name="Guillou S."/>
            <person name="Cros-Aarteil S."/>
            <person name="Calhoun S."/>
            <person name="Haridas S."/>
            <person name="Kuo A."/>
            <person name="Mondo S."/>
            <person name="Pangilinan J."/>
            <person name="Riley R."/>
            <person name="Labutti K."/>
            <person name="Andreopoulos B."/>
            <person name="Lipzen A."/>
            <person name="Chen C."/>
            <person name="Yanf M."/>
            <person name="Daum C."/>
            <person name="Ng V."/>
            <person name="Clum A."/>
            <person name="Steindorff A."/>
            <person name="Ohm R."/>
            <person name="Martin F."/>
            <person name="Silar P."/>
            <person name="Natvig D."/>
            <person name="Lalanne C."/>
            <person name="Gautier V."/>
            <person name="Ament-Velasquez S.L."/>
            <person name="Kruys A."/>
            <person name="Hutchinson M.I."/>
            <person name="Powell A.J."/>
            <person name="Barry K."/>
            <person name="Miller A.N."/>
            <person name="Grigoriev I.V."/>
            <person name="Debuchy R."/>
            <person name="Gladieux P."/>
            <person name="Thoren M.H."/>
            <person name="Johannesson H."/>
        </authorList>
    </citation>
    <scope>NUCLEOTIDE SEQUENCE</scope>
    <source>
        <strain evidence="10">SMH4607-1</strain>
    </source>
</reference>
<evidence type="ECO:0000313" key="11">
    <source>
        <dbReference type="Proteomes" id="UP001172102"/>
    </source>
</evidence>
<feature type="domain" description="Helicase C-terminal" evidence="9">
    <location>
        <begin position="764"/>
        <end position="918"/>
    </location>
</feature>
<protein>
    <submittedName>
        <fullName evidence="10">SNF2 family N-terminal domain-containing protein</fullName>
    </submittedName>
</protein>
<dbReference type="GO" id="GO:0008270">
    <property type="term" value="F:zinc ion binding"/>
    <property type="evidence" value="ECO:0007669"/>
    <property type="project" value="UniProtKB-KW"/>
</dbReference>
<dbReference type="GO" id="GO:0008094">
    <property type="term" value="F:ATP-dependent activity, acting on DNA"/>
    <property type="evidence" value="ECO:0007669"/>
    <property type="project" value="TreeGrafter"/>
</dbReference>
<keyword evidence="6" id="KW-0863">Zinc-finger</keyword>
<dbReference type="Pfam" id="PF00271">
    <property type="entry name" value="Helicase_C"/>
    <property type="match status" value="1"/>
</dbReference>
<dbReference type="SUPFAM" id="SSF52540">
    <property type="entry name" value="P-loop containing nucleoside triphosphate hydrolases"/>
    <property type="match status" value="2"/>
</dbReference>
<proteinExistence type="inferred from homology"/>
<keyword evidence="6" id="KW-0862">Zinc</keyword>
<feature type="domain" description="RING-type" evidence="7">
    <location>
        <begin position="680"/>
        <end position="728"/>
    </location>
</feature>
<evidence type="ECO:0000313" key="10">
    <source>
        <dbReference type="EMBL" id="KAK0701293.1"/>
    </source>
</evidence>
<name>A0AA39ZPP2_9PEZI</name>
<keyword evidence="11" id="KW-1185">Reference proteome</keyword>
<dbReference type="PROSITE" id="PS51194">
    <property type="entry name" value="HELICASE_CTER"/>
    <property type="match status" value="1"/>
</dbReference>
<dbReference type="CDD" id="cd18008">
    <property type="entry name" value="DEXDc_SHPRH-like"/>
    <property type="match status" value="1"/>
</dbReference>
<evidence type="ECO:0000256" key="5">
    <source>
        <dbReference type="ARBA" id="ARBA00022840"/>
    </source>
</evidence>
<evidence type="ECO:0000256" key="2">
    <source>
        <dbReference type="ARBA" id="ARBA00022741"/>
    </source>
</evidence>
<comment type="caution">
    <text evidence="10">The sequence shown here is derived from an EMBL/GenBank/DDBJ whole genome shotgun (WGS) entry which is preliminary data.</text>
</comment>
<dbReference type="InterPro" id="IPR049730">
    <property type="entry name" value="SNF2/RAD54-like_C"/>
</dbReference>
<dbReference type="GO" id="GO:0005524">
    <property type="term" value="F:ATP binding"/>
    <property type="evidence" value="ECO:0007669"/>
    <property type="project" value="UniProtKB-KW"/>
</dbReference>
<dbReference type="SUPFAM" id="SSF57850">
    <property type="entry name" value="RING/U-box"/>
    <property type="match status" value="1"/>
</dbReference>
<keyword evidence="2" id="KW-0547">Nucleotide-binding</keyword>
<evidence type="ECO:0000259" key="8">
    <source>
        <dbReference type="PROSITE" id="PS51192"/>
    </source>
</evidence>
<dbReference type="InterPro" id="IPR027417">
    <property type="entry name" value="P-loop_NTPase"/>
</dbReference>
<dbReference type="GO" id="GO:0006281">
    <property type="term" value="P:DNA repair"/>
    <property type="evidence" value="ECO:0007669"/>
    <property type="project" value="TreeGrafter"/>
</dbReference>
<dbReference type="AlphaFoldDB" id="A0AA39ZPP2"/>
<dbReference type="InterPro" id="IPR000330">
    <property type="entry name" value="SNF2_N"/>
</dbReference>